<dbReference type="PANTHER" id="PTHR13369:SF3">
    <property type="entry name" value="METHYLTRANSFERASE DOMAIN-CONTAINING PROTEIN"/>
    <property type="match status" value="1"/>
</dbReference>
<proteinExistence type="predicted"/>
<dbReference type="AlphaFoldDB" id="A0A6J6M4J1"/>
<evidence type="ECO:0000313" key="3">
    <source>
        <dbReference type="EMBL" id="CAB4716942.1"/>
    </source>
</evidence>
<reference evidence="2" key="1">
    <citation type="submission" date="2020-05" db="EMBL/GenBank/DDBJ databases">
        <authorList>
            <person name="Chiriac C."/>
            <person name="Salcher M."/>
            <person name="Ghai R."/>
            <person name="Kavagutti S V."/>
        </authorList>
    </citation>
    <scope>NUCLEOTIDE SEQUENCE</scope>
</reference>
<dbReference type="GO" id="GO:0005737">
    <property type="term" value="C:cytoplasm"/>
    <property type="evidence" value="ECO:0007669"/>
    <property type="project" value="TreeGrafter"/>
</dbReference>
<dbReference type="Gene3D" id="3.40.50.150">
    <property type="entry name" value="Vaccinia Virus protein VP39"/>
    <property type="match status" value="1"/>
</dbReference>
<dbReference type="CDD" id="cd02440">
    <property type="entry name" value="AdoMet_MTases"/>
    <property type="match status" value="1"/>
</dbReference>
<dbReference type="InterPro" id="IPR029063">
    <property type="entry name" value="SAM-dependent_MTases_sf"/>
</dbReference>
<evidence type="ECO:0000313" key="4">
    <source>
        <dbReference type="EMBL" id="CAB4818984.1"/>
    </source>
</evidence>
<evidence type="ECO:0000313" key="6">
    <source>
        <dbReference type="EMBL" id="CAB4895076.1"/>
    </source>
</evidence>
<dbReference type="InterPro" id="IPR025714">
    <property type="entry name" value="Methyltranfer_dom"/>
</dbReference>
<dbReference type="EMBL" id="CAEZYD010000020">
    <property type="protein sequence ID" value="CAB4716942.1"/>
    <property type="molecule type" value="Genomic_DNA"/>
</dbReference>
<dbReference type="EMBL" id="CAEZXD010000002">
    <property type="protein sequence ID" value="CAB4667645.1"/>
    <property type="molecule type" value="Genomic_DNA"/>
</dbReference>
<protein>
    <submittedName>
        <fullName evidence="2">Unannotated protein</fullName>
    </submittedName>
</protein>
<evidence type="ECO:0000259" key="1">
    <source>
        <dbReference type="Pfam" id="PF13679"/>
    </source>
</evidence>
<dbReference type="EMBL" id="CAFAAZ010000004">
    <property type="protein sequence ID" value="CAB4818984.1"/>
    <property type="molecule type" value="Genomic_DNA"/>
</dbReference>
<accession>A0A6J6M4J1</accession>
<dbReference type="EMBL" id="CAFBNU010000004">
    <property type="protein sequence ID" value="CAB4963861.1"/>
    <property type="molecule type" value="Genomic_DNA"/>
</dbReference>
<organism evidence="2">
    <name type="scientific">freshwater metagenome</name>
    <dbReference type="NCBI Taxonomy" id="449393"/>
    <lineage>
        <taxon>unclassified sequences</taxon>
        <taxon>metagenomes</taxon>
        <taxon>ecological metagenomes</taxon>
    </lineage>
</organism>
<dbReference type="EMBL" id="CAFAHD010000086">
    <property type="protein sequence ID" value="CAB4837729.1"/>
    <property type="molecule type" value="Genomic_DNA"/>
</dbReference>
<dbReference type="EMBL" id="CAFBPT010000005">
    <property type="protein sequence ID" value="CAB5029731.1"/>
    <property type="molecule type" value="Genomic_DNA"/>
</dbReference>
<evidence type="ECO:0000313" key="8">
    <source>
        <dbReference type="EMBL" id="CAB5029731.1"/>
    </source>
</evidence>
<dbReference type="PANTHER" id="PTHR13369">
    <property type="match status" value="1"/>
</dbReference>
<name>A0A6J6M4J1_9ZZZZ</name>
<evidence type="ECO:0000313" key="7">
    <source>
        <dbReference type="EMBL" id="CAB4963861.1"/>
    </source>
</evidence>
<evidence type="ECO:0000313" key="5">
    <source>
        <dbReference type="EMBL" id="CAB4837729.1"/>
    </source>
</evidence>
<gene>
    <name evidence="2" type="ORF">UFOPK2343_00165</name>
    <name evidence="3" type="ORF">UFOPK2652_01160</name>
    <name evidence="4" type="ORF">UFOPK3128_00656</name>
    <name evidence="5" type="ORF">UFOPK3227_00754</name>
    <name evidence="6" type="ORF">UFOPK3511_00700</name>
    <name evidence="7" type="ORF">UFOPK3880_00606</name>
    <name evidence="8" type="ORF">UFOPK4146_00844</name>
</gene>
<dbReference type="EMBL" id="CAFBMA010000004">
    <property type="protein sequence ID" value="CAB4895076.1"/>
    <property type="molecule type" value="Genomic_DNA"/>
</dbReference>
<dbReference type="SUPFAM" id="SSF53335">
    <property type="entry name" value="S-adenosyl-L-methionine-dependent methyltransferases"/>
    <property type="match status" value="1"/>
</dbReference>
<dbReference type="Pfam" id="PF13679">
    <property type="entry name" value="Methyltransf_32"/>
    <property type="match status" value="1"/>
</dbReference>
<sequence>MATELDLAIGKACEVISDTSTLVRVVLSGRRRNMTVPFERIDLRPVLIKDEIALQISQSDGRVTTVKNVAPKDFPARSYLEMGYANILVEHTSGALSIRITKKGEAQVFEEKGAREQNLDHDRKKARLLDSSDPFLIEVGISDSDGRVKPSRSDKYLQVEEFLRLLVPTLNSAIEAKQINKPTIENPLVIADLGCGNAYLTFAVHQYLKSIDMPVHVIGIDIRPESLKRNTEIAKKLGIAETIEFKAEAIDQTSLTSCDIAIALHACDTATDDAIAWAVNGGAKLLLIAPCCQHDLQTQMSQVPEPWNLLTKHGLMKERLGDLMTDALRAQILKLVGYRTEVIEFIGGEHTPRNIMIRAVLTSAKAEAKDIENYKKMLEEWKIDPALASRLNIIK</sequence>
<feature type="domain" description="Methyltransferase" evidence="1">
    <location>
        <begin position="154"/>
        <end position="299"/>
    </location>
</feature>
<evidence type="ECO:0000313" key="2">
    <source>
        <dbReference type="EMBL" id="CAB4667645.1"/>
    </source>
</evidence>